<keyword evidence="4" id="KW-0067">ATP-binding</keyword>
<evidence type="ECO:0000256" key="3">
    <source>
        <dbReference type="ARBA" id="ARBA00022741"/>
    </source>
</evidence>
<dbReference type="Pfam" id="PF00133">
    <property type="entry name" value="tRNA-synt_1"/>
    <property type="match status" value="1"/>
</dbReference>
<evidence type="ECO:0000256" key="4">
    <source>
        <dbReference type="ARBA" id="ARBA00022840"/>
    </source>
</evidence>
<dbReference type="GO" id="GO:0004832">
    <property type="term" value="F:valine-tRNA ligase activity"/>
    <property type="evidence" value="ECO:0007669"/>
    <property type="project" value="UniProtKB-EC"/>
</dbReference>
<evidence type="ECO:0000259" key="9">
    <source>
        <dbReference type="Pfam" id="PF00133"/>
    </source>
</evidence>
<keyword evidence="2" id="KW-0436">Ligase</keyword>
<evidence type="ECO:0000313" key="11">
    <source>
        <dbReference type="EMBL" id="GAG99783.1"/>
    </source>
</evidence>
<feature type="domain" description="Leucyl-tRNA synthetase editing" evidence="10">
    <location>
        <begin position="203"/>
        <end position="259"/>
    </location>
</feature>
<evidence type="ECO:0000256" key="1">
    <source>
        <dbReference type="ARBA" id="ARBA00013169"/>
    </source>
</evidence>
<keyword evidence="3" id="KW-0547">Nucleotide-binding</keyword>
<dbReference type="GO" id="GO:0005829">
    <property type="term" value="C:cytosol"/>
    <property type="evidence" value="ECO:0007669"/>
    <property type="project" value="TreeGrafter"/>
</dbReference>
<organism evidence="11">
    <name type="scientific">marine sediment metagenome</name>
    <dbReference type="NCBI Taxonomy" id="412755"/>
    <lineage>
        <taxon>unclassified sequences</taxon>
        <taxon>metagenomes</taxon>
        <taxon>ecological metagenomes</taxon>
    </lineage>
</organism>
<dbReference type="InterPro" id="IPR002303">
    <property type="entry name" value="Valyl-tRNA_ligase"/>
</dbReference>
<dbReference type="GO" id="GO:0006438">
    <property type="term" value="P:valyl-tRNA aminoacylation"/>
    <property type="evidence" value="ECO:0007669"/>
    <property type="project" value="InterPro"/>
</dbReference>
<dbReference type="GO" id="GO:0002161">
    <property type="term" value="F:aminoacyl-tRNA deacylase activity"/>
    <property type="evidence" value="ECO:0007669"/>
    <property type="project" value="InterPro"/>
</dbReference>
<dbReference type="PROSITE" id="PS00178">
    <property type="entry name" value="AA_TRNA_LIGASE_I"/>
    <property type="match status" value="1"/>
</dbReference>
<dbReference type="PANTHER" id="PTHR11946:SF93">
    <property type="entry name" value="VALINE--TRNA LIGASE, CHLOROPLASTIC_MITOCHONDRIAL 2"/>
    <property type="match status" value="1"/>
</dbReference>
<evidence type="ECO:0000256" key="6">
    <source>
        <dbReference type="ARBA" id="ARBA00023146"/>
    </source>
</evidence>
<dbReference type="Gene3D" id="3.90.740.10">
    <property type="entry name" value="Valyl/Leucyl/Isoleucyl-tRNA synthetase, editing domain"/>
    <property type="match status" value="1"/>
</dbReference>
<dbReference type="GO" id="GO:0005524">
    <property type="term" value="F:ATP binding"/>
    <property type="evidence" value="ECO:0007669"/>
    <property type="project" value="UniProtKB-KW"/>
</dbReference>
<comment type="catalytic activity">
    <reaction evidence="8">
        <text>tRNA(Val) + L-valine + ATP = L-valyl-tRNA(Val) + AMP + diphosphate</text>
        <dbReference type="Rhea" id="RHEA:10704"/>
        <dbReference type="Rhea" id="RHEA-COMP:9672"/>
        <dbReference type="Rhea" id="RHEA-COMP:9708"/>
        <dbReference type="ChEBI" id="CHEBI:30616"/>
        <dbReference type="ChEBI" id="CHEBI:33019"/>
        <dbReference type="ChEBI" id="CHEBI:57762"/>
        <dbReference type="ChEBI" id="CHEBI:78442"/>
        <dbReference type="ChEBI" id="CHEBI:78537"/>
        <dbReference type="ChEBI" id="CHEBI:456215"/>
        <dbReference type="EC" id="6.1.1.9"/>
    </reaction>
</comment>
<dbReference type="InterPro" id="IPR025709">
    <property type="entry name" value="Leu_tRNA-synth_edit"/>
</dbReference>
<accession>X1CUK9</accession>
<keyword evidence="6" id="KW-0030">Aminoacyl-tRNA synthetase</keyword>
<evidence type="ECO:0000256" key="5">
    <source>
        <dbReference type="ARBA" id="ARBA00022917"/>
    </source>
</evidence>
<feature type="non-terminal residue" evidence="11">
    <location>
        <position position="1"/>
    </location>
</feature>
<evidence type="ECO:0000256" key="7">
    <source>
        <dbReference type="ARBA" id="ARBA00029936"/>
    </source>
</evidence>
<dbReference type="Gene3D" id="3.40.50.620">
    <property type="entry name" value="HUPs"/>
    <property type="match status" value="1"/>
</dbReference>
<dbReference type="InterPro" id="IPR014729">
    <property type="entry name" value="Rossmann-like_a/b/a_fold"/>
</dbReference>
<evidence type="ECO:0000259" key="10">
    <source>
        <dbReference type="Pfam" id="PF13603"/>
    </source>
</evidence>
<dbReference type="PANTHER" id="PTHR11946">
    <property type="entry name" value="VALYL-TRNA SYNTHETASES"/>
    <property type="match status" value="1"/>
</dbReference>
<dbReference type="EMBL" id="BART01022711">
    <property type="protein sequence ID" value="GAG99783.1"/>
    <property type="molecule type" value="Genomic_DNA"/>
</dbReference>
<name>X1CUK9_9ZZZZ</name>
<dbReference type="FunFam" id="3.90.740.10:FF:000005">
    <property type="entry name" value="Valine--tRNA ligase, mitochondrial"/>
    <property type="match status" value="1"/>
</dbReference>
<reference evidence="11" key="1">
    <citation type="journal article" date="2014" name="Front. Microbiol.">
        <title>High frequency of phylogenetically diverse reductive dehalogenase-homologous genes in deep subseafloor sedimentary metagenomes.</title>
        <authorList>
            <person name="Kawai M."/>
            <person name="Futagami T."/>
            <person name="Toyoda A."/>
            <person name="Takaki Y."/>
            <person name="Nishi S."/>
            <person name="Hori S."/>
            <person name="Arai W."/>
            <person name="Tsubouchi T."/>
            <person name="Morono Y."/>
            <person name="Uchiyama I."/>
            <person name="Ito T."/>
            <person name="Fujiyama A."/>
            <person name="Inagaki F."/>
            <person name="Takami H."/>
        </authorList>
    </citation>
    <scope>NUCLEOTIDE SEQUENCE</scope>
    <source>
        <strain evidence="11">Expedition CK06-06</strain>
    </source>
</reference>
<feature type="domain" description="Aminoacyl-tRNA synthetase class Ia" evidence="9">
    <location>
        <begin position="2"/>
        <end position="164"/>
    </location>
</feature>
<dbReference type="SUPFAM" id="SSF52374">
    <property type="entry name" value="Nucleotidylyl transferase"/>
    <property type="match status" value="1"/>
</dbReference>
<comment type="caution">
    <text evidence="11">The sequence shown here is derived from an EMBL/GenBank/DDBJ whole genome shotgun (WGS) entry which is preliminary data.</text>
</comment>
<dbReference type="InterPro" id="IPR009008">
    <property type="entry name" value="Val/Leu/Ile-tRNA-synth_edit"/>
</dbReference>
<sequence length="287" mass="33110">VIPPPNVTGVLHLGHALNNTIQDIIIRQKRMQGYNTLWLPGTDHASIAVHNVLENIIADEGITKHELGRDKFLERAWQWKERYGNIIIEQLKKLGCSCDWERERFTMDPGLSKAVLTAFKILYDNGLIYKDFRMINWCPKCLTTIADIEVEKEEEEGNLWYIDYPIKGEDNYITVATTRPETMLGDTAIAVHPKDKRYKSYIGKTAILPLIGRELPIISDERVDTEFGTGAVKITPAHDPDDYEIGLTYNLKQINIFDDRARINENGQKYMNLDRYECREKVIKDLK</sequence>
<keyword evidence="5" id="KW-0648">Protein biosynthesis</keyword>
<dbReference type="SUPFAM" id="SSF50677">
    <property type="entry name" value="ValRS/IleRS/LeuRS editing domain"/>
    <property type="match status" value="1"/>
</dbReference>
<dbReference type="Pfam" id="PF13603">
    <property type="entry name" value="tRNA-synt_1_2"/>
    <property type="match status" value="1"/>
</dbReference>
<dbReference type="EC" id="6.1.1.9" evidence="1"/>
<proteinExistence type="predicted"/>
<dbReference type="InterPro" id="IPR002300">
    <property type="entry name" value="aa-tRNA-synth_Ia"/>
</dbReference>
<gene>
    <name evidence="11" type="ORF">S01H4_41514</name>
</gene>
<feature type="non-terminal residue" evidence="11">
    <location>
        <position position="287"/>
    </location>
</feature>
<evidence type="ECO:0000256" key="2">
    <source>
        <dbReference type="ARBA" id="ARBA00022598"/>
    </source>
</evidence>
<protein>
    <recommendedName>
        <fullName evidence="1">valine--tRNA ligase</fullName>
        <ecNumber evidence="1">6.1.1.9</ecNumber>
    </recommendedName>
    <alternativeName>
        <fullName evidence="7">Valyl-tRNA synthetase</fullName>
    </alternativeName>
</protein>
<dbReference type="InterPro" id="IPR001412">
    <property type="entry name" value="aa-tRNA-synth_I_CS"/>
</dbReference>
<evidence type="ECO:0000256" key="8">
    <source>
        <dbReference type="ARBA" id="ARBA00047552"/>
    </source>
</evidence>
<dbReference type="AlphaFoldDB" id="X1CUK9"/>